<sequence length="547" mass="59584">MASVISSSSCLLRSSVVKERDYTFCPSPKTTRHFLIAPGPGHTSLFSKQPSLSLSLSFNRVFSSSDESVSETTTSTAPSVFECVEWEKDSGIVGIYGEPEAFLLCQRALSSLQHRGQDGAGITVFHNNALQSITGLGLLHDVFKDPIAPPPGTSAIGHVHYMFSSIQPCNSGYRGAIAYTGKIFNHRALRKRLESLGCIFTTFSDVEVVLHLMDISKSSPCPSSIEERLIRSCEELEGAYSMVILTEGKLVAVRDPLGFRPLVMGRRSNGAVVFASETNALDVIEAHFERREVNPGEALVVDADADRMIRSFSLLRDQSPPKSKVCIFEHIYSSLPSSIISGRSVSAFRHALGEILATENPVDCDVVIAVTESGAIPAQGYASKACIPLLHDVLLEKLGPTFNDPPSKIDSDLTSLTPLHSPAKLKAGLKGKRVVVVDDSLVRAVESSKIFRFLKEAGAEQVHMRIACPPVNGFCYYGMKLPHKLNPTILESRGYDSVAFLSLDKLREFLGEEAAASFCYGCFSGNYPLPPPKEERTAAEQWCSPEF</sequence>
<evidence type="ECO:0000313" key="1">
    <source>
        <dbReference type="EMBL" id="KAJ8625977.1"/>
    </source>
</evidence>
<reference evidence="1 2" key="1">
    <citation type="journal article" date="2022" name="Hortic Res">
        <title>A haplotype resolved chromosomal level avocado genome allows analysis of novel avocado genes.</title>
        <authorList>
            <person name="Nath O."/>
            <person name="Fletcher S.J."/>
            <person name="Hayward A."/>
            <person name="Shaw L.M."/>
            <person name="Masouleh A.K."/>
            <person name="Furtado A."/>
            <person name="Henry R.J."/>
            <person name="Mitter N."/>
        </authorList>
    </citation>
    <scope>NUCLEOTIDE SEQUENCE [LARGE SCALE GENOMIC DNA]</scope>
    <source>
        <strain evidence="2">cv. Hass</strain>
    </source>
</reference>
<comment type="caution">
    <text evidence="1">The sequence shown here is derived from an EMBL/GenBank/DDBJ whole genome shotgun (WGS) entry which is preliminary data.</text>
</comment>
<dbReference type="Proteomes" id="UP001234297">
    <property type="component" value="Chromosome 6"/>
</dbReference>
<evidence type="ECO:0000313" key="2">
    <source>
        <dbReference type="Proteomes" id="UP001234297"/>
    </source>
</evidence>
<gene>
    <name evidence="1" type="ORF">MRB53_019284</name>
</gene>
<proteinExistence type="predicted"/>
<name>A0ACC2KXM1_PERAE</name>
<protein>
    <submittedName>
        <fullName evidence="1">Uncharacterized protein</fullName>
    </submittedName>
</protein>
<dbReference type="EMBL" id="CM056814">
    <property type="protein sequence ID" value="KAJ8625977.1"/>
    <property type="molecule type" value="Genomic_DNA"/>
</dbReference>
<keyword evidence="2" id="KW-1185">Reference proteome</keyword>
<organism evidence="1 2">
    <name type="scientific">Persea americana</name>
    <name type="common">Avocado</name>
    <dbReference type="NCBI Taxonomy" id="3435"/>
    <lineage>
        <taxon>Eukaryota</taxon>
        <taxon>Viridiplantae</taxon>
        <taxon>Streptophyta</taxon>
        <taxon>Embryophyta</taxon>
        <taxon>Tracheophyta</taxon>
        <taxon>Spermatophyta</taxon>
        <taxon>Magnoliopsida</taxon>
        <taxon>Magnoliidae</taxon>
        <taxon>Laurales</taxon>
        <taxon>Lauraceae</taxon>
        <taxon>Persea</taxon>
    </lineage>
</organism>
<accession>A0ACC2KXM1</accession>